<comment type="cofactor">
    <cofactor evidence="1">
        <name>FAD</name>
        <dbReference type="ChEBI" id="CHEBI:57692"/>
    </cofactor>
</comment>
<dbReference type="Proteomes" id="UP000093412">
    <property type="component" value="Unassembled WGS sequence"/>
</dbReference>
<dbReference type="RefSeq" id="WP_068627065.1">
    <property type="nucleotide sequence ID" value="NZ_MAQA01000049.1"/>
</dbReference>
<evidence type="ECO:0000313" key="8">
    <source>
        <dbReference type="Proteomes" id="UP000093412"/>
    </source>
</evidence>
<dbReference type="InterPro" id="IPR018394">
    <property type="entry name" value="DNA_photolyase_1_CS_C"/>
</dbReference>
<dbReference type="InterPro" id="IPR036134">
    <property type="entry name" value="Crypto/Photolyase_FAD-like_sf"/>
</dbReference>
<keyword evidence="3 5" id="KW-0274">FAD</keyword>
<dbReference type="InterPro" id="IPR002081">
    <property type="entry name" value="Cryptochrome/DNA_photolyase_1"/>
</dbReference>
<dbReference type="Pfam" id="PF00875">
    <property type="entry name" value="DNA_photolyase"/>
    <property type="match status" value="1"/>
</dbReference>
<comment type="caution">
    <text evidence="7">The sequence shown here is derived from an EMBL/GenBank/DDBJ whole genome shotgun (WGS) entry which is preliminary data.</text>
</comment>
<organism evidence="7 8">
    <name type="scientific">Oerskovia enterophila</name>
    <dbReference type="NCBI Taxonomy" id="43678"/>
    <lineage>
        <taxon>Bacteria</taxon>
        <taxon>Bacillati</taxon>
        <taxon>Actinomycetota</taxon>
        <taxon>Actinomycetes</taxon>
        <taxon>Micrococcales</taxon>
        <taxon>Cellulomonadaceae</taxon>
        <taxon>Oerskovia</taxon>
    </lineage>
</organism>
<evidence type="ECO:0000259" key="6">
    <source>
        <dbReference type="PROSITE" id="PS51645"/>
    </source>
</evidence>
<dbReference type="InterPro" id="IPR014729">
    <property type="entry name" value="Rossmann-like_a/b/a_fold"/>
</dbReference>
<dbReference type="PANTHER" id="PTHR11455:SF9">
    <property type="entry name" value="CRYPTOCHROME CIRCADIAN CLOCK 5 ISOFORM X1"/>
    <property type="match status" value="1"/>
</dbReference>
<dbReference type="PRINTS" id="PR00147">
    <property type="entry name" value="DNAPHOTLYASE"/>
</dbReference>
<evidence type="ECO:0000256" key="5">
    <source>
        <dbReference type="RuleBase" id="RU004182"/>
    </source>
</evidence>
<evidence type="ECO:0000256" key="1">
    <source>
        <dbReference type="ARBA" id="ARBA00001974"/>
    </source>
</evidence>
<dbReference type="PROSITE" id="PS51645">
    <property type="entry name" value="PHR_CRY_ALPHA_BETA"/>
    <property type="match status" value="1"/>
</dbReference>
<sequence>MPSPAPTVLWFRRDLRLADNPALGQAVGEARAAGSDVVGLYVLDPALWASAGPVRQAYLARSLRELDASTGGRLVVRHGDPREVVPALCAEVGARSVHVAASYEPYGRRRDDAVEALLAERDVSLRRTGSPYAVAPGRVRTRGGTRGGTPFQVFTPFRSAWLEHGWRAPAPLPDDVAWATLASDGLPGAPEAGARLPAAGEAAALDRWHAFLADGLADYPTDRDRPDLTGTSYLSPALKWGEIHPRTLLADLASAVRSGSVPEDSAATYRSELAWREFHADVLFHHPGAVRRSLRTVVPEDAWATGATEDALLAAWCEGRTGYPMVDAGMRQLLGTGWMHNRVRMLVASFLVKDLHVRWQRGAEHFMAHLVDGDVSQNQLNWQWVAGTGRDAAPYFRIFNPVTQGLTFDPDGAYVREWVPELRGITGKAVHEPWKIAGAAPGYPERVVDHAVERKVSLADFERGRR</sequence>
<dbReference type="SUPFAM" id="SSF52425">
    <property type="entry name" value="Cryptochrome/photolyase, N-terminal domain"/>
    <property type="match status" value="1"/>
</dbReference>
<gene>
    <name evidence="7" type="primary">phrB</name>
    <name evidence="7" type="ORF">OERS_33070</name>
</gene>
<feature type="domain" description="Photolyase/cryptochrome alpha/beta" evidence="6">
    <location>
        <begin position="5"/>
        <end position="133"/>
    </location>
</feature>
<accession>A0ABX2Y0Z1</accession>
<dbReference type="Pfam" id="PF03441">
    <property type="entry name" value="FAD_binding_7"/>
    <property type="match status" value="1"/>
</dbReference>
<evidence type="ECO:0000313" key="7">
    <source>
        <dbReference type="EMBL" id="OCI29978.1"/>
    </source>
</evidence>
<protein>
    <submittedName>
        <fullName evidence="7">Deoxyribodipyrimidine photo-lyase</fullName>
        <ecNumber evidence="7">4.1.99.3</ecNumber>
    </submittedName>
</protein>
<evidence type="ECO:0000256" key="3">
    <source>
        <dbReference type="ARBA" id="ARBA00022827"/>
    </source>
</evidence>
<keyword evidence="8" id="KW-1185">Reference proteome</keyword>
<dbReference type="InterPro" id="IPR005101">
    <property type="entry name" value="Cryptochr/Photolyase_FAD-bd"/>
</dbReference>
<dbReference type="SUPFAM" id="SSF48173">
    <property type="entry name" value="Cryptochrome/photolyase FAD-binding domain"/>
    <property type="match status" value="1"/>
</dbReference>
<dbReference type="PROSITE" id="PS00691">
    <property type="entry name" value="DNA_PHOTOLYASES_1_2"/>
    <property type="match status" value="1"/>
</dbReference>
<evidence type="ECO:0000256" key="2">
    <source>
        <dbReference type="ARBA" id="ARBA00022630"/>
    </source>
</evidence>
<comment type="similarity">
    <text evidence="5">Belongs to the DNA photolyase family.</text>
</comment>
<dbReference type="EC" id="4.1.99.3" evidence="7"/>
<evidence type="ECO:0000256" key="4">
    <source>
        <dbReference type="ARBA" id="ARBA00022991"/>
    </source>
</evidence>
<name>A0ABX2Y0Z1_9CELL</name>
<dbReference type="Gene3D" id="1.10.579.10">
    <property type="entry name" value="DNA Cyclobutane Dipyrimidine Photolyase, subunit A, domain 3"/>
    <property type="match status" value="1"/>
</dbReference>
<proteinExistence type="inferred from homology"/>
<reference evidence="7 8" key="1">
    <citation type="submission" date="2016-06" db="EMBL/GenBank/DDBJ databases">
        <title>Genome sequence of Oerskovia enterophila DSM 43852.</title>
        <authorList>
            <person name="Poehlein A."/>
            <person name="Jag V."/>
            <person name="Bengelsdorf F.R."/>
            <person name="Daniel R."/>
            <person name="Duerre P."/>
        </authorList>
    </citation>
    <scope>NUCLEOTIDE SEQUENCE [LARGE SCALE GENOMIC DNA]</scope>
    <source>
        <strain evidence="7 8">DSM 43852</strain>
    </source>
</reference>
<keyword evidence="7" id="KW-0456">Lyase</keyword>
<dbReference type="EMBL" id="MAQA01000049">
    <property type="protein sequence ID" value="OCI29978.1"/>
    <property type="molecule type" value="Genomic_DNA"/>
</dbReference>
<keyword evidence="4 5" id="KW-0157">Chromophore</keyword>
<dbReference type="InterPro" id="IPR006050">
    <property type="entry name" value="DNA_photolyase_N"/>
</dbReference>
<dbReference type="PANTHER" id="PTHR11455">
    <property type="entry name" value="CRYPTOCHROME"/>
    <property type="match status" value="1"/>
</dbReference>
<dbReference type="GO" id="GO:0003904">
    <property type="term" value="F:deoxyribodipyrimidine photo-lyase activity"/>
    <property type="evidence" value="ECO:0007669"/>
    <property type="project" value="UniProtKB-EC"/>
</dbReference>
<dbReference type="Gene3D" id="3.40.50.620">
    <property type="entry name" value="HUPs"/>
    <property type="match status" value="1"/>
</dbReference>
<dbReference type="Gene3D" id="1.25.40.80">
    <property type="match status" value="1"/>
</dbReference>
<keyword evidence="2 5" id="KW-0285">Flavoprotein</keyword>
<dbReference type="InterPro" id="IPR036155">
    <property type="entry name" value="Crypto/Photolyase_N_sf"/>
</dbReference>
<dbReference type="PROSITE" id="PS00394">
    <property type="entry name" value="DNA_PHOTOLYASES_1_1"/>
    <property type="match status" value="1"/>
</dbReference>